<dbReference type="InterPro" id="IPR012349">
    <property type="entry name" value="Split_barrel_FMN-bd"/>
</dbReference>
<dbReference type="Gene3D" id="2.30.110.10">
    <property type="entry name" value="Electron Transport, Fmn-binding Protein, Chain A"/>
    <property type="match status" value="1"/>
</dbReference>
<dbReference type="PANTHER" id="PTHR13343:SF17">
    <property type="entry name" value="CELLULAR REPRESSOR OF E1A-STIMULATED GENES, ISOFORM A"/>
    <property type="match status" value="1"/>
</dbReference>
<dbReference type="RefSeq" id="WP_119831457.1">
    <property type="nucleotide sequence ID" value="NZ_QYUL01000002.1"/>
</dbReference>
<organism evidence="3 4">
    <name type="scientific">Azospirillum cavernae</name>
    <dbReference type="NCBI Taxonomy" id="2320860"/>
    <lineage>
        <taxon>Bacteria</taxon>
        <taxon>Pseudomonadati</taxon>
        <taxon>Pseudomonadota</taxon>
        <taxon>Alphaproteobacteria</taxon>
        <taxon>Rhodospirillales</taxon>
        <taxon>Azospirillaceae</taxon>
        <taxon>Azospirillum</taxon>
    </lineage>
</organism>
<proteinExistence type="predicted"/>
<dbReference type="Pfam" id="PF13883">
    <property type="entry name" value="CREG_beta-barrel"/>
    <property type="match status" value="1"/>
</dbReference>
<protein>
    <submittedName>
        <fullName evidence="3">Heme iron utilization protein</fullName>
    </submittedName>
</protein>
<sequence>MSFTQALGASSPGGTDGASPMGAAKPHADPARRLMRACDRATLATARRGADDGDPSAGWPYPSLVLVAFDLDGSPLLLMSTLAEHTRNLAADPRIGLLFDGTVGLDQPLTGARLSVLGRVARSDEPRHRARFLRRHPDAALYADFADFALYRVAIDRAHLVAGFGRIHWLTAHELGLPEHPAALAAALAQDEAGLLDEVNGALAAASEGASAGGPWTVTGIDPDGCDLRRGGAVARIDFNQSVNDSESVRLALAGLPLWVRQGGSQSDGPASDGPVVSVDPGRSGAGPSDATIV</sequence>
<dbReference type="OrthoDB" id="9814594at2"/>
<evidence type="ECO:0000313" key="3">
    <source>
        <dbReference type="EMBL" id="RJF81368.1"/>
    </source>
</evidence>
<evidence type="ECO:0000256" key="1">
    <source>
        <dbReference type="SAM" id="MobiDB-lite"/>
    </source>
</evidence>
<evidence type="ECO:0000259" key="2">
    <source>
        <dbReference type="Pfam" id="PF13883"/>
    </source>
</evidence>
<feature type="region of interest" description="Disordered" evidence="1">
    <location>
        <begin position="1"/>
        <end position="29"/>
    </location>
</feature>
<keyword evidence="4" id="KW-1185">Reference proteome</keyword>
<evidence type="ECO:0000313" key="4">
    <source>
        <dbReference type="Proteomes" id="UP000283458"/>
    </source>
</evidence>
<feature type="domain" description="CREG-like beta-barrel" evidence="2">
    <location>
        <begin position="25"/>
        <end position="173"/>
    </location>
</feature>
<name>A0A418VW37_9PROT</name>
<dbReference type="GO" id="GO:0005737">
    <property type="term" value="C:cytoplasm"/>
    <property type="evidence" value="ECO:0007669"/>
    <property type="project" value="UniProtKB-ARBA"/>
</dbReference>
<dbReference type="AlphaFoldDB" id="A0A418VW37"/>
<comment type="caution">
    <text evidence="3">The sequence shown here is derived from an EMBL/GenBank/DDBJ whole genome shotgun (WGS) entry which is preliminary data.</text>
</comment>
<dbReference type="InterPro" id="IPR055343">
    <property type="entry name" value="CREG_beta-barrel"/>
</dbReference>
<dbReference type="Proteomes" id="UP000283458">
    <property type="component" value="Unassembled WGS sequence"/>
</dbReference>
<dbReference type="InterPro" id="IPR037119">
    <property type="entry name" value="Haem_oxidase_HugZ-like_sf"/>
</dbReference>
<dbReference type="Gene3D" id="3.20.180.10">
    <property type="entry name" value="PNP-oxidase-like"/>
    <property type="match status" value="1"/>
</dbReference>
<reference evidence="3 4" key="1">
    <citation type="submission" date="2018-09" db="EMBL/GenBank/DDBJ databases">
        <authorList>
            <person name="Zhu H."/>
        </authorList>
    </citation>
    <scope>NUCLEOTIDE SEQUENCE [LARGE SCALE GENOMIC DNA]</scope>
    <source>
        <strain evidence="3 4">K2W22B-5</strain>
    </source>
</reference>
<gene>
    <name evidence="3" type="ORF">D3877_14450</name>
</gene>
<accession>A0A418VW37</accession>
<feature type="region of interest" description="Disordered" evidence="1">
    <location>
        <begin position="263"/>
        <end position="294"/>
    </location>
</feature>
<dbReference type="PANTHER" id="PTHR13343">
    <property type="entry name" value="CREG1 PROTEIN"/>
    <property type="match status" value="1"/>
</dbReference>
<dbReference type="EMBL" id="QYUL01000002">
    <property type="protein sequence ID" value="RJF81368.1"/>
    <property type="molecule type" value="Genomic_DNA"/>
</dbReference>
<dbReference type="SUPFAM" id="SSF50475">
    <property type="entry name" value="FMN-binding split barrel"/>
    <property type="match status" value="1"/>
</dbReference>